<dbReference type="InterPro" id="IPR011766">
    <property type="entry name" value="TPP_enzyme_TPP-bd"/>
</dbReference>
<keyword evidence="2" id="KW-0479">Metal-binding</keyword>
<dbReference type="GO" id="GO:0106359">
    <property type="term" value="F:2-hydroxyacyl-CoA lyase activity"/>
    <property type="evidence" value="ECO:0007669"/>
    <property type="project" value="UniProtKB-EC"/>
</dbReference>
<dbReference type="GO" id="GO:0001561">
    <property type="term" value="P:fatty acid alpha-oxidation"/>
    <property type="evidence" value="ECO:0007669"/>
    <property type="project" value="TreeGrafter"/>
</dbReference>
<reference evidence="9" key="1">
    <citation type="journal article" date="2011" name="Toxicon">
        <title>The tale of a resting gland: transcriptome of a replete venom gland from the scorpion Hottentotta judaicus.</title>
        <authorList>
            <person name="Morgenstern D."/>
            <person name="Rohde B.H."/>
            <person name="King G.F."/>
            <person name="Tal T."/>
            <person name="Sher D."/>
            <person name="Zlotkin E."/>
        </authorList>
    </citation>
    <scope>NUCLEOTIDE SEQUENCE</scope>
    <source>
        <tissue evidence="9">Telson</tissue>
    </source>
</reference>
<evidence type="ECO:0000313" key="9">
    <source>
        <dbReference type="EMBL" id="ADY39576.1"/>
    </source>
</evidence>
<comment type="catalytic activity">
    <reaction evidence="5">
        <text>a 2-hydroxy-3-methyl fatty acyl-CoA = a 2-methyl-branched fatty aldehyde + formyl-CoA</text>
        <dbReference type="Rhea" id="RHEA:25375"/>
        <dbReference type="ChEBI" id="CHEBI:49188"/>
        <dbReference type="ChEBI" id="CHEBI:57376"/>
        <dbReference type="ChEBI" id="CHEBI:58783"/>
        <dbReference type="EC" id="4.1.2.63"/>
    </reaction>
    <physiologicalReaction direction="left-to-right" evidence="5">
        <dbReference type="Rhea" id="RHEA:25376"/>
    </physiologicalReaction>
</comment>
<dbReference type="EMBL" id="HQ288154">
    <property type="protein sequence ID" value="ADY39576.1"/>
    <property type="molecule type" value="mRNA"/>
</dbReference>
<evidence type="ECO:0000256" key="3">
    <source>
        <dbReference type="ARBA" id="ARBA00022842"/>
    </source>
</evidence>
<evidence type="ECO:0000256" key="4">
    <source>
        <dbReference type="ARBA" id="ARBA00023239"/>
    </source>
</evidence>
<evidence type="ECO:0000256" key="2">
    <source>
        <dbReference type="ARBA" id="ARBA00022723"/>
    </source>
</evidence>
<comment type="catalytic activity">
    <reaction evidence="6">
        <text>an (R)-2-hydroxy-long-chain-fatty acyl-CoA = a long-chain fatty aldehyde + formyl-CoA</text>
        <dbReference type="Rhea" id="RHEA:67444"/>
        <dbReference type="ChEBI" id="CHEBI:17176"/>
        <dbReference type="ChEBI" id="CHEBI:57376"/>
        <dbReference type="ChEBI" id="CHEBI:170012"/>
        <dbReference type="EC" id="4.1.2.63"/>
    </reaction>
    <physiologicalReaction direction="left-to-right" evidence="6">
        <dbReference type="Rhea" id="RHEA:67445"/>
    </physiologicalReaction>
</comment>
<dbReference type="Pfam" id="PF02775">
    <property type="entry name" value="TPP_enzyme_C"/>
    <property type="match status" value="1"/>
</dbReference>
<dbReference type="GO" id="GO:0030976">
    <property type="term" value="F:thiamine pyrophosphate binding"/>
    <property type="evidence" value="ECO:0007669"/>
    <property type="project" value="InterPro"/>
</dbReference>
<evidence type="ECO:0000256" key="5">
    <source>
        <dbReference type="ARBA" id="ARBA00044451"/>
    </source>
</evidence>
<dbReference type="SUPFAM" id="SSF52518">
    <property type="entry name" value="Thiamin diphosphate-binding fold (THDP-binding)"/>
    <property type="match status" value="1"/>
</dbReference>
<dbReference type="InterPro" id="IPR029061">
    <property type="entry name" value="THDP-binding"/>
</dbReference>
<dbReference type="GO" id="GO:0046872">
    <property type="term" value="F:metal ion binding"/>
    <property type="evidence" value="ECO:0007669"/>
    <property type="project" value="UniProtKB-KW"/>
</dbReference>
<evidence type="ECO:0000256" key="7">
    <source>
        <dbReference type="ARBA" id="ARBA00044518"/>
    </source>
</evidence>
<dbReference type="AlphaFoldDB" id="F1CJ45"/>
<dbReference type="GO" id="GO:0005777">
    <property type="term" value="C:peroxisome"/>
    <property type="evidence" value="ECO:0007669"/>
    <property type="project" value="TreeGrafter"/>
</dbReference>
<evidence type="ECO:0000259" key="8">
    <source>
        <dbReference type="Pfam" id="PF02775"/>
    </source>
</evidence>
<evidence type="ECO:0000256" key="6">
    <source>
        <dbReference type="ARBA" id="ARBA00044454"/>
    </source>
</evidence>
<dbReference type="PANTHER" id="PTHR43710">
    <property type="entry name" value="2-HYDROXYACYL-COA LYASE"/>
    <property type="match status" value="1"/>
</dbReference>
<dbReference type="InterPro" id="IPR045025">
    <property type="entry name" value="HACL1-like"/>
</dbReference>
<dbReference type="Gene3D" id="3.40.50.970">
    <property type="match status" value="1"/>
</dbReference>
<keyword evidence="3" id="KW-0460">Magnesium</keyword>
<protein>
    <recommendedName>
        <fullName evidence="7">2-hydroxyacyl-CoA lyase</fullName>
        <ecNumber evidence="7">4.1.2.63</ecNumber>
    </recommendedName>
</protein>
<feature type="domain" description="Thiamine pyrophosphate enzyme TPP-binding" evidence="8">
    <location>
        <begin position="21"/>
        <end position="140"/>
    </location>
</feature>
<sequence length="161" mass="18289">MLELLEQWELVWDLLWLLHYGVKITGHKKRVVCIIGDSAFGFSGMEMETINRFKLPVIVIITNNNGIYNGLSQEAWKMIEDENIHVGLGTPPNSLLPTARYENISKMFGGKGFYASNPKELREALKESLEATDQPCIINVAIDPIAQRKAQEFPWLTRSKV</sequence>
<evidence type="ECO:0000256" key="1">
    <source>
        <dbReference type="ARBA" id="ARBA00001964"/>
    </source>
</evidence>
<organism evidence="9">
    <name type="scientific">Hottentotta judaicus</name>
    <name type="common">Black scorpion</name>
    <name type="synonym">Buthotus judaicus</name>
    <dbReference type="NCBI Taxonomy" id="6863"/>
    <lineage>
        <taxon>Eukaryota</taxon>
        <taxon>Metazoa</taxon>
        <taxon>Ecdysozoa</taxon>
        <taxon>Arthropoda</taxon>
        <taxon>Chelicerata</taxon>
        <taxon>Arachnida</taxon>
        <taxon>Scorpiones</taxon>
        <taxon>Buthida</taxon>
        <taxon>Buthoidea</taxon>
        <taxon>Buthidae</taxon>
        <taxon>Hottentotta</taxon>
    </lineage>
</organism>
<name>F1CJ45_HOTJU</name>
<proteinExistence type="evidence at transcript level"/>
<accession>F1CJ45</accession>
<dbReference type="EC" id="4.1.2.63" evidence="7"/>
<keyword evidence="4 9" id="KW-0456">Lyase</keyword>
<dbReference type="PANTHER" id="PTHR43710:SF2">
    <property type="entry name" value="2-HYDROXYACYL-COA LYASE 1"/>
    <property type="match status" value="1"/>
</dbReference>
<comment type="cofactor">
    <cofactor evidence="1">
        <name>thiamine diphosphate</name>
        <dbReference type="ChEBI" id="CHEBI:58937"/>
    </cofactor>
</comment>